<evidence type="ECO:0000313" key="2">
    <source>
        <dbReference type="Proteomes" id="UP000183954"/>
    </source>
</evidence>
<name>A0A1M5Y0G2_9FIRM</name>
<reference evidence="2" key="1">
    <citation type="submission" date="2016-11" db="EMBL/GenBank/DDBJ databases">
        <authorList>
            <person name="Varghese N."/>
            <person name="Submissions S."/>
        </authorList>
    </citation>
    <scope>NUCLEOTIDE SEQUENCE [LARGE SCALE GENOMIC DNA]</scope>
    <source>
        <strain evidence="2">DSM 15449</strain>
    </source>
</reference>
<evidence type="ECO:0000313" key="1">
    <source>
        <dbReference type="EMBL" id="SHI05551.1"/>
    </source>
</evidence>
<gene>
    <name evidence="1" type="ORF">SAMN02746098_02172</name>
</gene>
<organism evidence="1 2">
    <name type="scientific">Desulfosporosinus lacus DSM 15449</name>
    <dbReference type="NCBI Taxonomy" id="1121420"/>
    <lineage>
        <taxon>Bacteria</taxon>
        <taxon>Bacillati</taxon>
        <taxon>Bacillota</taxon>
        <taxon>Clostridia</taxon>
        <taxon>Eubacteriales</taxon>
        <taxon>Desulfitobacteriaceae</taxon>
        <taxon>Desulfosporosinus</taxon>
    </lineage>
</organism>
<dbReference type="Proteomes" id="UP000183954">
    <property type="component" value="Unassembled WGS sequence"/>
</dbReference>
<dbReference type="RefSeq" id="WP_159436931.1">
    <property type="nucleotide sequence ID" value="NZ_FQXJ01000007.1"/>
</dbReference>
<sequence>MSSAKLVVSRRVMEPTRNDNKCRLKIRSDVFNLSGMERKQDTEAVKVFVQLDGRQYFV</sequence>
<keyword evidence="2" id="KW-1185">Reference proteome</keyword>
<protein>
    <submittedName>
        <fullName evidence="1">Uncharacterized protein</fullName>
    </submittedName>
</protein>
<accession>A0A1M5Y0G2</accession>
<dbReference type="AlphaFoldDB" id="A0A1M5Y0G2"/>
<dbReference type="EMBL" id="FQXJ01000007">
    <property type="protein sequence ID" value="SHI05551.1"/>
    <property type="molecule type" value="Genomic_DNA"/>
</dbReference>
<proteinExistence type="predicted"/>